<dbReference type="InterPro" id="IPR039426">
    <property type="entry name" value="TonB-dep_rcpt-like"/>
</dbReference>
<sequence>MKNPSAHHLHPRRLSLIAIAVAQAFAWNAAHAQSVEKDLPEVIVSGNRLSDAKAERTKAAGFLNTSLIETPFSVTAWTTLQMQDLRIRQTTDAMKFDASVNDAYNAIGYAEQFSIRGFALDNSSSYRKDGFAIPGDASIPLENKERVEILKGISGFQSGFATPGGILNYVTKRPTTSALRSITTEISERGTLYGSADLGGMSADRQFGYRINAAGERLRSYVKGANGERQFISGAFDWHLSSQALLQLDLDYQHKSQLSVPGFQLTNGTDLPRNISADMMLNQQPWAKPVDTRNTNVGVRFEYKINADWNASFAANQHEFKRDDYTAFPYGCSSANLAPGYCANGDYDVYDYRSLNESKSMTGTQALLSGKFNTFVFAHTFAAGLSTSRRKDYFGDYIYDYAGTSNLYNPVAVAPSPNQPGAASLRRTDKEWSVFAQDIISLSDTWKLHAGVRHLHIERSQLDNPGYDRNAWVSNAALVYQPVQSMSLYGSFAQGLEHGGIAPFGTSNQNVMLNPARSKQLEFGIKSDLNRDLSITAAVFRIQKPLEYTNSANVYVQNGEAQHTGLELAAQGKLSSQLYLGASITALEAKQQDTGNAALDGKRVLNVPKLKSSIYADYAVAQVKGLNLNASWQYSGNKAYSPDNAVIVPGYQVVNLGARYVTSIAGTATTLRFNIDNAFDKFYWRDVTQSLGGYLLPGASRIYKLSAQFDF</sequence>
<evidence type="ECO:0000256" key="1">
    <source>
        <dbReference type="ARBA" id="ARBA00004571"/>
    </source>
</evidence>
<comment type="similarity">
    <text evidence="2 10 11">Belongs to the TonB-dependent receptor family.</text>
</comment>
<dbReference type="PANTHER" id="PTHR32552">
    <property type="entry name" value="FERRICHROME IRON RECEPTOR-RELATED"/>
    <property type="match status" value="1"/>
</dbReference>
<evidence type="ECO:0000256" key="9">
    <source>
        <dbReference type="ARBA" id="ARBA00023237"/>
    </source>
</evidence>
<reference evidence="15 16" key="1">
    <citation type="submission" date="2020-08" db="EMBL/GenBank/DDBJ databases">
        <title>Novel species isolated from subtropical streams in China.</title>
        <authorList>
            <person name="Lu H."/>
        </authorList>
    </citation>
    <scope>NUCLEOTIDE SEQUENCE [LARGE SCALE GENOMIC DNA]</scope>
    <source>
        <strain evidence="15 16">CCTCC AB 2015119</strain>
    </source>
</reference>
<gene>
    <name evidence="15" type="ORF">H8K26_12265</name>
</gene>
<evidence type="ECO:0000313" key="16">
    <source>
        <dbReference type="Proteomes" id="UP000637632"/>
    </source>
</evidence>
<dbReference type="Proteomes" id="UP000637632">
    <property type="component" value="Unassembled WGS sequence"/>
</dbReference>
<dbReference type="Pfam" id="PF07715">
    <property type="entry name" value="Plug"/>
    <property type="match status" value="1"/>
</dbReference>
<evidence type="ECO:0000256" key="8">
    <source>
        <dbReference type="ARBA" id="ARBA00023170"/>
    </source>
</evidence>
<keyword evidence="4 10" id="KW-1134">Transmembrane beta strand</keyword>
<proteinExistence type="inferred from homology"/>
<dbReference type="InterPro" id="IPR010105">
    <property type="entry name" value="TonB_sidphr_rcpt"/>
</dbReference>
<keyword evidence="12" id="KW-0732">Signal</keyword>
<evidence type="ECO:0000259" key="14">
    <source>
        <dbReference type="Pfam" id="PF07715"/>
    </source>
</evidence>
<evidence type="ECO:0000256" key="6">
    <source>
        <dbReference type="ARBA" id="ARBA00023077"/>
    </source>
</evidence>
<comment type="caution">
    <text evidence="15">The sequence shown here is derived from an EMBL/GenBank/DDBJ whole genome shotgun (WGS) entry which is preliminary data.</text>
</comment>
<dbReference type="Pfam" id="PF00593">
    <property type="entry name" value="TonB_dep_Rec_b-barrel"/>
    <property type="match status" value="1"/>
</dbReference>
<name>A0ABR6XHG4_9BURK</name>
<dbReference type="SUPFAM" id="SSF56935">
    <property type="entry name" value="Porins"/>
    <property type="match status" value="1"/>
</dbReference>
<dbReference type="CDD" id="cd01347">
    <property type="entry name" value="ligand_gated_channel"/>
    <property type="match status" value="1"/>
</dbReference>
<comment type="subcellular location">
    <subcellularLocation>
        <location evidence="1 10">Cell outer membrane</location>
        <topology evidence="1 10">Multi-pass membrane protein</topology>
    </subcellularLocation>
</comment>
<evidence type="ECO:0000256" key="12">
    <source>
        <dbReference type="SAM" id="SignalP"/>
    </source>
</evidence>
<evidence type="ECO:0000256" key="5">
    <source>
        <dbReference type="ARBA" id="ARBA00022692"/>
    </source>
</evidence>
<evidence type="ECO:0000256" key="4">
    <source>
        <dbReference type="ARBA" id="ARBA00022452"/>
    </source>
</evidence>
<dbReference type="RefSeq" id="WP_190479884.1">
    <property type="nucleotide sequence ID" value="NZ_JACOFT010000004.1"/>
</dbReference>
<keyword evidence="7 10" id="KW-0472">Membrane</keyword>
<evidence type="ECO:0000256" key="7">
    <source>
        <dbReference type="ARBA" id="ARBA00023136"/>
    </source>
</evidence>
<dbReference type="PROSITE" id="PS52016">
    <property type="entry name" value="TONB_DEPENDENT_REC_3"/>
    <property type="match status" value="1"/>
</dbReference>
<evidence type="ECO:0000256" key="11">
    <source>
        <dbReference type="RuleBase" id="RU003357"/>
    </source>
</evidence>
<feature type="chain" id="PRO_5045753741" evidence="12">
    <location>
        <begin position="33"/>
        <end position="711"/>
    </location>
</feature>
<dbReference type="Gene3D" id="2.170.130.10">
    <property type="entry name" value="TonB-dependent receptor, plug domain"/>
    <property type="match status" value="1"/>
</dbReference>
<evidence type="ECO:0000256" key="10">
    <source>
        <dbReference type="PROSITE-ProRule" id="PRU01360"/>
    </source>
</evidence>
<keyword evidence="16" id="KW-1185">Reference proteome</keyword>
<keyword evidence="9 10" id="KW-0998">Cell outer membrane</keyword>
<feature type="domain" description="TonB-dependent receptor plug" evidence="14">
    <location>
        <begin position="67"/>
        <end position="166"/>
    </location>
</feature>
<dbReference type="InterPro" id="IPR000531">
    <property type="entry name" value="Beta-barrel_TonB"/>
</dbReference>
<dbReference type="NCBIfam" id="TIGR01783">
    <property type="entry name" value="TonB-siderophor"/>
    <property type="match status" value="1"/>
</dbReference>
<evidence type="ECO:0000259" key="13">
    <source>
        <dbReference type="Pfam" id="PF00593"/>
    </source>
</evidence>
<evidence type="ECO:0000256" key="3">
    <source>
        <dbReference type="ARBA" id="ARBA00022448"/>
    </source>
</evidence>
<dbReference type="InterPro" id="IPR037066">
    <property type="entry name" value="Plug_dom_sf"/>
</dbReference>
<feature type="domain" description="TonB-dependent receptor-like beta-barrel" evidence="13">
    <location>
        <begin position="238"/>
        <end position="677"/>
    </location>
</feature>
<dbReference type="InterPro" id="IPR036942">
    <property type="entry name" value="Beta-barrel_TonB_sf"/>
</dbReference>
<evidence type="ECO:0000313" key="15">
    <source>
        <dbReference type="EMBL" id="MBC3812217.1"/>
    </source>
</evidence>
<keyword evidence="6 11" id="KW-0798">TonB box</keyword>
<keyword evidence="5 10" id="KW-0812">Transmembrane</keyword>
<evidence type="ECO:0000256" key="2">
    <source>
        <dbReference type="ARBA" id="ARBA00009810"/>
    </source>
</evidence>
<keyword evidence="3 10" id="KW-0813">Transport</keyword>
<dbReference type="PANTHER" id="PTHR32552:SF83">
    <property type="entry name" value="BLR3904 PROTEIN"/>
    <property type="match status" value="1"/>
</dbReference>
<dbReference type="EMBL" id="JACOFT010000004">
    <property type="protein sequence ID" value="MBC3812217.1"/>
    <property type="molecule type" value="Genomic_DNA"/>
</dbReference>
<keyword evidence="8 15" id="KW-0675">Receptor</keyword>
<organism evidence="15 16">
    <name type="scientific">Undibacterium aquatile</name>
    <dbReference type="NCBI Taxonomy" id="1537398"/>
    <lineage>
        <taxon>Bacteria</taxon>
        <taxon>Pseudomonadati</taxon>
        <taxon>Pseudomonadota</taxon>
        <taxon>Betaproteobacteria</taxon>
        <taxon>Burkholderiales</taxon>
        <taxon>Oxalobacteraceae</taxon>
        <taxon>Undibacterium</taxon>
    </lineage>
</organism>
<protein>
    <submittedName>
        <fullName evidence="15">TonB-dependent siderophore receptor</fullName>
    </submittedName>
</protein>
<dbReference type="Gene3D" id="2.40.170.20">
    <property type="entry name" value="TonB-dependent receptor, beta-barrel domain"/>
    <property type="match status" value="1"/>
</dbReference>
<dbReference type="InterPro" id="IPR012910">
    <property type="entry name" value="Plug_dom"/>
</dbReference>
<feature type="signal peptide" evidence="12">
    <location>
        <begin position="1"/>
        <end position="32"/>
    </location>
</feature>
<accession>A0ABR6XHG4</accession>